<reference evidence="1 2" key="1">
    <citation type="journal article" date="2019" name="Int. J. Syst. Evol. Microbiol.">
        <title>The Global Catalogue of Microorganisms (GCM) 10K type strain sequencing project: providing services to taxonomists for standard genome sequencing and annotation.</title>
        <authorList>
            <consortium name="The Broad Institute Genomics Platform"/>
            <consortium name="The Broad Institute Genome Sequencing Center for Infectious Disease"/>
            <person name="Wu L."/>
            <person name="Ma J."/>
        </authorList>
    </citation>
    <scope>NUCLEOTIDE SEQUENCE [LARGE SCALE GENOMIC DNA]</scope>
    <source>
        <strain evidence="1 2">JCM 14736</strain>
    </source>
</reference>
<dbReference type="EMBL" id="BAAAOB010000002">
    <property type="protein sequence ID" value="GAA1790018.1"/>
    <property type="molecule type" value="Genomic_DNA"/>
</dbReference>
<accession>A0ABN2LJS6</accession>
<proteinExistence type="predicted"/>
<evidence type="ECO:0000313" key="1">
    <source>
        <dbReference type="EMBL" id="GAA1790018.1"/>
    </source>
</evidence>
<dbReference type="Pfam" id="PF04199">
    <property type="entry name" value="Cyclase"/>
    <property type="match status" value="1"/>
</dbReference>
<organism evidence="1 2">
    <name type="scientific">Leucobacter iarius</name>
    <dbReference type="NCBI Taxonomy" id="333963"/>
    <lineage>
        <taxon>Bacteria</taxon>
        <taxon>Bacillati</taxon>
        <taxon>Actinomycetota</taxon>
        <taxon>Actinomycetes</taxon>
        <taxon>Micrococcales</taxon>
        <taxon>Microbacteriaceae</taxon>
        <taxon>Leucobacter</taxon>
    </lineage>
</organism>
<name>A0ABN2LJS6_9MICO</name>
<sequence length="217" mass="22893">MQIIDLSPAVDGATAVWPGDAPFRLQRRWSIAAGDSVSVQTITSTGHVGAHIDAPAHVLEGAPDAASIDLDACIGSCLVLDVSELVDRSSDPFRFAPESAIRARIADVSPAPVERLLLRHRAAPGNDWMPKSPGVDPAFVRWFAEQGGRLLGIDLDSFDPLQDTVLAAHRAAIAAEVVLLEGLDLALAPEGPGELIAFPLRLVGADASPVRAVLRRP</sequence>
<dbReference type="PANTHER" id="PTHR31118:SF32">
    <property type="entry name" value="KYNURENINE FORMAMIDASE"/>
    <property type="match status" value="1"/>
</dbReference>
<comment type="caution">
    <text evidence="1">The sequence shown here is derived from an EMBL/GenBank/DDBJ whole genome shotgun (WGS) entry which is preliminary data.</text>
</comment>
<keyword evidence="2" id="KW-1185">Reference proteome</keyword>
<dbReference type="InterPro" id="IPR037175">
    <property type="entry name" value="KFase_sf"/>
</dbReference>
<gene>
    <name evidence="1" type="primary">kynB</name>
    <name evidence="1" type="ORF">GCM10009768_18730</name>
</gene>
<dbReference type="InterPro" id="IPR007325">
    <property type="entry name" value="KFase/CYL"/>
</dbReference>
<dbReference type="Gene3D" id="3.50.30.50">
    <property type="entry name" value="Putative cyclase"/>
    <property type="match status" value="1"/>
</dbReference>
<evidence type="ECO:0000313" key="2">
    <source>
        <dbReference type="Proteomes" id="UP001500851"/>
    </source>
</evidence>
<dbReference type="Proteomes" id="UP001500851">
    <property type="component" value="Unassembled WGS sequence"/>
</dbReference>
<dbReference type="RefSeq" id="WP_344031738.1">
    <property type="nucleotide sequence ID" value="NZ_BAAAOB010000002.1"/>
</dbReference>
<dbReference type="PANTHER" id="PTHR31118">
    <property type="entry name" value="CYCLASE-LIKE PROTEIN 2"/>
    <property type="match status" value="1"/>
</dbReference>
<protein>
    <submittedName>
        <fullName evidence="1">Arylformamidase</fullName>
    </submittedName>
</protein>
<dbReference type="SUPFAM" id="SSF102198">
    <property type="entry name" value="Putative cyclase"/>
    <property type="match status" value="1"/>
</dbReference>